<accession>A0A9P1GYG7</accession>
<feature type="domain" description="Deacetylase sirtuin-type" evidence="4">
    <location>
        <begin position="329"/>
        <end position="626"/>
    </location>
</feature>
<feature type="compositionally biased region" description="Pro residues" evidence="3">
    <location>
        <begin position="255"/>
        <end position="265"/>
    </location>
</feature>
<feature type="compositionally biased region" description="Basic residues" evidence="3">
    <location>
        <begin position="107"/>
        <end position="119"/>
    </location>
</feature>
<dbReference type="GO" id="GO:0005634">
    <property type="term" value="C:nucleus"/>
    <property type="evidence" value="ECO:0007669"/>
    <property type="project" value="TreeGrafter"/>
</dbReference>
<dbReference type="PANTHER" id="PTHR11085">
    <property type="entry name" value="NAD-DEPENDENT PROTEIN DEACYLASE SIRTUIN-5, MITOCHONDRIAL-RELATED"/>
    <property type="match status" value="1"/>
</dbReference>
<feature type="region of interest" description="Disordered" evidence="3">
    <location>
        <begin position="49"/>
        <end position="214"/>
    </location>
</feature>
<comment type="caution">
    <text evidence="2">Lacks conserved residue(s) required for the propagation of feature annotation.</text>
</comment>
<gene>
    <name evidence="5" type="ORF">PPNO1_LOCUS2908</name>
</gene>
<feature type="region of interest" description="Disordered" evidence="3">
    <location>
        <begin position="716"/>
        <end position="744"/>
    </location>
</feature>
<feature type="region of interest" description="Disordered" evidence="3">
    <location>
        <begin position="795"/>
        <end position="821"/>
    </location>
</feature>
<evidence type="ECO:0000313" key="5">
    <source>
        <dbReference type="EMBL" id="CAI4213157.1"/>
    </source>
</evidence>
<comment type="caution">
    <text evidence="5">The sequence shown here is derived from an EMBL/GenBank/DDBJ whole genome shotgun (WGS) entry which is preliminary data.</text>
</comment>
<feature type="compositionally biased region" description="Acidic residues" evidence="3">
    <location>
        <begin position="161"/>
        <end position="176"/>
    </location>
</feature>
<dbReference type="InterPro" id="IPR029035">
    <property type="entry name" value="DHS-like_NAD/FAD-binding_dom"/>
</dbReference>
<feature type="region of interest" description="Disordered" evidence="3">
    <location>
        <begin position="632"/>
        <end position="676"/>
    </location>
</feature>
<dbReference type="GO" id="GO:0070403">
    <property type="term" value="F:NAD+ binding"/>
    <property type="evidence" value="ECO:0007669"/>
    <property type="project" value="TreeGrafter"/>
</dbReference>
<feature type="compositionally biased region" description="Polar residues" evidence="3">
    <location>
        <begin position="322"/>
        <end position="354"/>
    </location>
</feature>
<dbReference type="Proteomes" id="UP000838763">
    <property type="component" value="Unassembled WGS sequence"/>
</dbReference>
<dbReference type="InterPro" id="IPR050134">
    <property type="entry name" value="NAD-dep_sirtuin_deacylases"/>
</dbReference>
<sequence length="1115" mass="120393">MPTAHVRPEDGEALQVIANALDFRSENGLYQLIQAQYEAAARFQSQLPMSAVESVPSTRGSQDDASNNDEFPTARASKRRKLGRVESDEPSTLDGVAELSSAEQRTKGRRGNRGRRKSSRLSQIDATEPRSEDSITVKPEPALACDTSTNRKARRQRNREEEEEEEEQEDQDEECELPQNAASLPPEFESPPRNQTYSTLPQSSPPRYSDRIFPFSRQSRPVSVGLSLDTRQSFLFSEIRGRWANWAATGRDMPSSPPSVAPFPATPTTRGPMNPHHRRVLADLAAESRSLGDPPHFCSSSPLSSPPPVLFDPRDESPCSPRGSSFGSSTAPSETDETPPSSDPGTSSQGSTLSAKLPIPNIKGRDLFDASIWACPVRTSVFYTFATTLRQKARDVSPTTSHHFIGHLRDRGSWSRFSNRRSTLSRLSSVVSKEASSLSEDGLEATGESKQMIDKEGESVGTGQAPIDGPDVVAELSICQSQDTTEGGWDGDDREIETLSGRQPECPHCAGAAAARQERGKRALGVGKLRPDIVLYGEDHPNAHLISPVITHDLGLGPDLLLILGTSLKVHGLKVMVRQFAKAVHSKGGKVVFINFTKPPESIWGDVIDYWIQWDCDAWVDNLKERVPALWLPPGAALPEPPKKRKRESAGGEKKKTSTKRMSLKKEKTGEGALLQDTPVTSDSIIASGLPYQAVAPGEQKTEADVLNAISEIADKAPGDALDPSGTQHGAQKRSPKPAKGVKEDKINGAYLTWRIMDSLRRLSGRPTPPLMELPSLAATYAAAAAATKIKRNEAAKARRQRKSAPAALTRPDPAVLEGGPETEATMVPAAISTSTIASTSLDVSTAVAPDGDCATPPMRHTPSVTQSSPPIPITFHTPTSILLPKPQASILAAVKSNPRRRKRKVIDGEEVVLPCVNSRGSAPSPPRWHALEPSPSWRPNPIPTGRQGKWAVDIDDADPYPPRSPYITANANEVVGPSAAKGCGDVVLGLVASQVSIIVPTSTPVAVPPTTPPPLAARGDELSESLALPPLRQPLSPAIASHMQLVSPDLCKLEPMEPSSSPRGPLATISTNLRTSVVTGDLRKNPFFFADPSVMWEELSWRERATGAGRLRWN</sequence>
<dbReference type="PROSITE" id="PS50305">
    <property type="entry name" value="SIRTUIN"/>
    <property type="match status" value="1"/>
</dbReference>
<feature type="compositionally biased region" description="Low complexity" evidence="3">
    <location>
        <begin position="294"/>
        <end position="303"/>
    </location>
</feature>
<feature type="region of interest" description="Disordered" evidence="3">
    <location>
        <begin position="250"/>
        <end position="276"/>
    </location>
</feature>
<dbReference type="OrthoDB" id="2919105at2759"/>
<dbReference type="EMBL" id="CALLCH030000007">
    <property type="protein sequence ID" value="CAI4213157.1"/>
    <property type="molecule type" value="Genomic_DNA"/>
</dbReference>
<dbReference type="GO" id="GO:0017136">
    <property type="term" value="F:histone deacetylase activity, NAD-dependent"/>
    <property type="evidence" value="ECO:0007669"/>
    <property type="project" value="TreeGrafter"/>
</dbReference>
<evidence type="ECO:0000259" key="4">
    <source>
        <dbReference type="PROSITE" id="PS50305"/>
    </source>
</evidence>
<dbReference type="Gene3D" id="3.40.50.1220">
    <property type="entry name" value="TPP-binding domain"/>
    <property type="match status" value="1"/>
</dbReference>
<feature type="region of interest" description="Disordered" evidence="3">
    <location>
        <begin position="918"/>
        <end position="943"/>
    </location>
</feature>
<organism evidence="5 6">
    <name type="scientific">Parascedosporium putredinis</name>
    <dbReference type="NCBI Taxonomy" id="1442378"/>
    <lineage>
        <taxon>Eukaryota</taxon>
        <taxon>Fungi</taxon>
        <taxon>Dikarya</taxon>
        <taxon>Ascomycota</taxon>
        <taxon>Pezizomycotina</taxon>
        <taxon>Sordariomycetes</taxon>
        <taxon>Hypocreomycetidae</taxon>
        <taxon>Microascales</taxon>
        <taxon>Microascaceae</taxon>
        <taxon>Parascedosporium</taxon>
    </lineage>
</organism>
<dbReference type="PANTHER" id="PTHR11085:SF8">
    <property type="entry name" value="NAD-DEPENDENT HISTONE DEACETYLASE HST3"/>
    <property type="match status" value="1"/>
</dbReference>
<keyword evidence="1" id="KW-0520">NAD</keyword>
<proteinExistence type="predicted"/>
<protein>
    <recommendedName>
        <fullName evidence="4">Deacetylase sirtuin-type domain-containing protein</fullName>
    </recommendedName>
</protein>
<evidence type="ECO:0000313" key="6">
    <source>
        <dbReference type="Proteomes" id="UP000838763"/>
    </source>
</evidence>
<keyword evidence="6" id="KW-1185">Reference proteome</keyword>
<dbReference type="SUPFAM" id="SSF52467">
    <property type="entry name" value="DHS-like NAD/FAD-binding domain"/>
    <property type="match status" value="1"/>
</dbReference>
<evidence type="ECO:0000256" key="3">
    <source>
        <dbReference type="SAM" id="MobiDB-lite"/>
    </source>
</evidence>
<dbReference type="AlphaFoldDB" id="A0A9P1GYG7"/>
<feature type="compositionally biased region" description="Polar residues" evidence="3">
    <location>
        <begin position="55"/>
        <end position="70"/>
    </location>
</feature>
<name>A0A9P1GYG7_9PEZI</name>
<feature type="compositionally biased region" description="Polar residues" evidence="3">
    <location>
        <begin position="192"/>
        <end position="206"/>
    </location>
</feature>
<reference evidence="5" key="1">
    <citation type="submission" date="2022-11" db="EMBL/GenBank/DDBJ databases">
        <authorList>
            <person name="Scott C."/>
            <person name="Bruce N."/>
        </authorList>
    </citation>
    <scope>NUCLEOTIDE SEQUENCE</scope>
</reference>
<feature type="region of interest" description="Disordered" evidence="3">
    <location>
        <begin position="291"/>
        <end position="357"/>
    </location>
</feature>
<evidence type="ECO:0000256" key="1">
    <source>
        <dbReference type="ARBA" id="ARBA00023027"/>
    </source>
</evidence>
<evidence type="ECO:0000256" key="2">
    <source>
        <dbReference type="PROSITE-ProRule" id="PRU00236"/>
    </source>
</evidence>
<dbReference type="InterPro" id="IPR026590">
    <property type="entry name" value="Ssirtuin_cat_dom"/>
</dbReference>